<accession>A0ABP8IN46</accession>
<evidence type="ECO:0000313" key="1">
    <source>
        <dbReference type="EMBL" id="GAA4363961.1"/>
    </source>
</evidence>
<organism evidence="1 2">
    <name type="scientific">Hymenobacter saemangeumensis</name>
    <dbReference type="NCBI Taxonomy" id="1084522"/>
    <lineage>
        <taxon>Bacteria</taxon>
        <taxon>Pseudomonadati</taxon>
        <taxon>Bacteroidota</taxon>
        <taxon>Cytophagia</taxon>
        <taxon>Cytophagales</taxon>
        <taxon>Hymenobacteraceae</taxon>
        <taxon>Hymenobacter</taxon>
    </lineage>
</organism>
<comment type="caution">
    <text evidence="1">The sequence shown here is derived from an EMBL/GenBank/DDBJ whole genome shotgun (WGS) entry which is preliminary data.</text>
</comment>
<evidence type="ECO:0000313" key="2">
    <source>
        <dbReference type="Proteomes" id="UP001501153"/>
    </source>
</evidence>
<gene>
    <name evidence="1" type="ORF">GCM10023185_33060</name>
</gene>
<protein>
    <submittedName>
        <fullName evidence="1">Uncharacterized protein</fullName>
    </submittedName>
</protein>
<dbReference type="EMBL" id="BAABGZ010000070">
    <property type="protein sequence ID" value="GAA4363961.1"/>
    <property type="molecule type" value="Genomic_DNA"/>
</dbReference>
<reference evidence="2" key="1">
    <citation type="journal article" date="2019" name="Int. J. Syst. Evol. Microbiol.">
        <title>The Global Catalogue of Microorganisms (GCM) 10K type strain sequencing project: providing services to taxonomists for standard genome sequencing and annotation.</title>
        <authorList>
            <consortium name="The Broad Institute Genomics Platform"/>
            <consortium name="The Broad Institute Genome Sequencing Center for Infectious Disease"/>
            <person name="Wu L."/>
            <person name="Ma J."/>
        </authorList>
    </citation>
    <scope>NUCLEOTIDE SEQUENCE [LARGE SCALE GENOMIC DNA]</scope>
    <source>
        <strain evidence="2">JCM 17923</strain>
    </source>
</reference>
<dbReference type="Proteomes" id="UP001501153">
    <property type="component" value="Unassembled WGS sequence"/>
</dbReference>
<keyword evidence="2" id="KW-1185">Reference proteome</keyword>
<name>A0ABP8IN46_9BACT</name>
<sequence>MLERAPHAVELVDVERVANVMETDNSLSLELAPEVAPFFRLKPDRAAEVEGRVKSAVQHWRTQASAYGINRGEQKAMASAFAQVED</sequence>
<proteinExistence type="predicted"/>